<evidence type="ECO:0000256" key="2">
    <source>
        <dbReference type="ARBA" id="ARBA00022603"/>
    </source>
</evidence>
<dbReference type="CDD" id="cd11642">
    <property type="entry name" value="SUMT"/>
    <property type="match status" value="1"/>
</dbReference>
<dbReference type="PANTHER" id="PTHR45790">
    <property type="entry name" value="SIROHEME SYNTHASE-RELATED"/>
    <property type="match status" value="1"/>
</dbReference>
<dbReference type="PROSITE" id="PS00840">
    <property type="entry name" value="SUMT_2"/>
    <property type="match status" value="1"/>
</dbReference>
<evidence type="ECO:0000256" key="5">
    <source>
        <dbReference type="ARBA" id="ARBA00023244"/>
    </source>
</evidence>
<evidence type="ECO:0000313" key="11">
    <source>
        <dbReference type="Proteomes" id="UP000625316"/>
    </source>
</evidence>
<dbReference type="InterPro" id="IPR035996">
    <property type="entry name" value="4pyrrol_Methylase_sf"/>
</dbReference>
<dbReference type="NCBIfam" id="TIGR01469">
    <property type="entry name" value="cobA_cysG_Cterm"/>
    <property type="match status" value="1"/>
</dbReference>
<keyword evidence="5" id="KW-0627">Porphyrin biosynthesis</keyword>
<proteinExistence type="inferred from homology"/>
<dbReference type="EC" id="2.1.1.107" evidence="1"/>
<dbReference type="SUPFAM" id="SSF53790">
    <property type="entry name" value="Tetrapyrrole methylase"/>
    <property type="match status" value="1"/>
</dbReference>
<comment type="pathway">
    <text evidence="6">Porphyrin-containing compound metabolism.</text>
</comment>
<comment type="function">
    <text evidence="7">Catalyzes the two successive C-2 and C-7 methylation reactions involved in the conversion of uroporphyrinogen III to precorrin-2 via the intermediate formation of precorrin-1. It is a step in the biosynthesis of both cobalamin (vitamin B12) and siroheme.</text>
</comment>
<gene>
    <name evidence="10" type="primary">cobA</name>
    <name evidence="10" type="ORF">IQ266_23525</name>
</gene>
<accession>A0A928VS22</accession>
<comment type="similarity">
    <text evidence="8">Belongs to the precorrin methyltransferase family.</text>
</comment>
<dbReference type="GO" id="GO:0032259">
    <property type="term" value="P:methylation"/>
    <property type="evidence" value="ECO:0007669"/>
    <property type="project" value="UniProtKB-KW"/>
</dbReference>
<dbReference type="EMBL" id="JADEXQ010000120">
    <property type="protein sequence ID" value="MBE9032712.1"/>
    <property type="molecule type" value="Genomic_DNA"/>
</dbReference>
<evidence type="ECO:0000256" key="4">
    <source>
        <dbReference type="ARBA" id="ARBA00022691"/>
    </source>
</evidence>
<dbReference type="GO" id="GO:0019354">
    <property type="term" value="P:siroheme biosynthetic process"/>
    <property type="evidence" value="ECO:0007669"/>
    <property type="project" value="InterPro"/>
</dbReference>
<evidence type="ECO:0000259" key="9">
    <source>
        <dbReference type="Pfam" id="PF00590"/>
    </source>
</evidence>
<dbReference type="AlphaFoldDB" id="A0A928VS22"/>
<dbReference type="FunFam" id="3.40.1010.10:FF:000001">
    <property type="entry name" value="Siroheme synthase"/>
    <property type="match status" value="1"/>
</dbReference>
<dbReference type="InterPro" id="IPR003043">
    <property type="entry name" value="Uropor_MeTrfase_CS"/>
</dbReference>
<dbReference type="InterPro" id="IPR006366">
    <property type="entry name" value="CobA/CysG_C"/>
</dbReference>
<dbReference type="InterPro" id="IPR014777">
    <property type="entry name" value="4pyrrole_Mease_sub1"/>
</dbReference>
<keyword evidence="4" id="KW-0949">S-adenosyl-L-methionine</keyword>
<keyword evidence="3 8" id="KW-0808">Transferase</keyword>
<evidence type="ECO:0000256" key="3">
    <source>
        <dbReference type="ARBA" id="ARBA00022679"/>
    </source>
</evidence>
<feature type="domain" description="Tetrapyrrole methylase" evidence="9">
    <location>
        <begin position="5"/>
        <end position="211"/>
    </location>
</feature>
<evidence type="ECO:0000313" key="10">
    <source>
        <dbReference type="EMBL" id="MBE9032712.1"/>
    </source>
</evidence>
<evidence type="ECO:0000256" key="1">
    <source>
        <dbReference type="ARBA" id="ARBA00012162"/>
    </source>
</evidence>
<evidence type="ECO:0000256" key="7">
    <source>
        <dbReference type="ARBA" id="ARBA00054030"/>
    </source>
</evidence>
<dbReference type="GO" id="GO:0004851">
    <property type="term" value="F:uroporphyrin-III C-methyltransferase activity"/>
    <property type="evidence" value="ECO:0007669"/>
    <property type="project" value="UniProtKB-EC"/>
</dbReference>
<dbReference type="InterPro" id="IPR014776">
    <property type="entry name" value="4pyrrole_Mease_sub2"/>
</dbReference>
<keyword evidence="2 8" id="KW-0489">Methyltransferase</keyword>
<protein>
    <recommendedName>
        <fullName evidence="1">uroporphyrinogen-III C-methyltransferase</fullName>
        <ecNumber evidence="1">2.1.1.107</ecNumber>
    </recommendedName>
</protein>
<dbReference type="InterPro" id="IPR000878">
    <property type="entry name" value="4pyrrol_Mease"/>
</dbReference>
<organism evidence="10 11">
    <name type="scientific">Romeriopsis navalis LEGE 11480</name>
    <dbReference type="NCBI Taxonomy" id="2777977"/>
    <lineage>
        <taxon>Bacteria</taxon>
        <taxon>Bacillati</taxon>
        <taxon>Cyanobacteriota</taxon>
        <taxon>Cyanophyceae</taxon>
        <taxon>Leptolyngbyales</taxon>
        <taxon>Leptolyngbyaceae</taxon>
        <taxon>Romeriopsis</taxon>
        <taxon>Romeriopsis navalis</taxon>
    </lineage>
</organism>
<dbReference type="Gene3D" id="3.30.950.10">
    <property type="entry name" value="Methyltransferase, Cobalt-precorrin-4 Transmethylase, Domain 2"/>
    <property type="match status" value="1"/>
</dbReference>
<name>A0A928VS22_9CYAN</name>
<comment type="caution">
    <text evidence="10">The sequence shown here is derived from an EMBL/GenBank/DDBJ whole genome shotgun (WGS) entry which is preliminary data.</text>
</comment>
<evidence type="ECO:0000256" key="8">
    <source>
        <dbReference type="RuleBase" id="RU003960"/>
    </source>
</evidence>
<dbReference type="PANTHER" id="PTHR45790:SF3">
    <property type="entry name" value="S-ADENOSYL-L-METHIONINE-DEPENDENT UROPORPHYRINOGEN III METHYLTRANSFERASE, CHLOROPLASTIC"/>
    <property type="match status" value="1"/>
</dbReference>
<dbReference type="Pfam" id="PF00590">
    <property type="entry name" value="TP_methylase"/>
    <property type="match status" value="1"/>
</dbReference>
<dbReference type="Gene3D" id="3.40.1010.10">
    <property type="entry name" value="Cobalt-precorrin-4 Transmethylase, Domain 1"/>
    <property type="match status" value="1"/>
</dbReference>
<evidence type="ECO:0000256" key="6">
    <source>
        <dbReference type="ARBA" id="ARBA00023444"/>
    </source>
</evidence>
<dbReference type="RefSeq" id="WP_264327529.1">
    <property type="nucleotide sequence ID" value="NZ_JADEXQ010000120.1"/>
</dbReference>
<dbReference type="NCBIfam" id="NF004790">
    <property type="entry name" value="PRK06136.1"/>
    <property type="match status" value="1"/>
</dbReference>
<keyword evidence="11" id="KW-1185">Reference proteome</keyword>
<dbReference type="InterPro" id="IPR050161">
    <property type="entry name" value="Siro_Cobalamin_biosynth"/>
</dbReference>
<dbReference type="Proteomes" id="UP000625316">
    <property type="component" value="Unassembled WGS sequence"/>
</dbReference>
<sequence>MPSGKVYIIGAGCGTADYLTLRAYKLLQQAEVLVYDALVDPAIIALRAATCETCFVGKRGGQPSIKQPEIDRLLVQYCQQGKQVIRLKTGDPFIFGRTTTEIQALKAANCQFEVIPGISSVLAAPLLAAIPLTDRVLSRSFTVVSAHAPDELDWETLAAVDTLVILMGGRTLPTIIDRLLSHSKSAQTAVAIIQWAGQPQQQIWTGILADIVFQTKGEKLSPCVIVIGEVVRLREFLVPDDATNPTHSHNPAFDEEI</sequence>
<reference evidence="10" key="1">
    <citation type="submission" date="2020-10" db="EMBL/GenBank/DDBJ databases">
        <authorList>
            <person name="Castelo-Branco R."/>
            <person name="Eusebio N."/>
            <person name="Adriana R."/>
            <person name="Vieira A."/>
            <person name="Brugerolle De Fraissinette N."/>
            <person name="Rezende De Castro R."/>
            <person name="Schneider M.P."/>
            <person name="Vasconcelos V."/>
            <person name="Leao P.N."/>
        </authorList>
    </citation>
    <scope>NUCLEOTIDE SEQUENCE</scope>
    <source>
        <strain evidence="10">LEGE 11480</strain>
    </source>
</reference>